<keyword evidence="8" id="KW-1133">Transmembrane helix</keyword>
<feature type="chain" id="PRO_5003772133" description="Protein kinase domain-containing protein" evidence="9">
    <location>
        <begin position="32"/>
        <end position="378"/>
    </location>
</feature>
<evidence type="ECO:0000313" key="11">
    <source>
        <dbReference type="EnsemblPlants" id="OB0051G10080.1"/>
    </source>
</evidence>
<feature type="transmembrane region" description="Helical" evidence="8">
    <location>
        <begin position="44"/>
        <end position="65"/>
    </location>
</feature>
<dbReference type="GO" id="GO:0005886">
    <property type="term" value="C:plasma membrane"/>
    <property type="evidence" value="ECO:0007669"/>
    <property type="project" value="TreeGrafter"/>
</dbReference>
<dbReference type="HOGENOM" id="CLU_000288_21_4_1"/>
<sequence length="378" mass="42461">MAFIFLPLFSGLLGFFLLLALFLSLVRCCLSDGEDLSRRNEASRAAVGFIGGLLIMIVLVFITLFRREKRKMKEFFEKNGGPILEKVNNIKLFKKDDLKFILKSGNIIGKGSFGEVYKGHIRETNQLVAVKKPININLSKKDQFANEVIIQSRVIHKNIVKLIGCCLEVDIPILVYEFVSKGSLENILHGNKRVPLNLDQRLHIAAQSAEALAYMHSKTSTTILHGDVKPANILLTDDLLPKISDFGISRLLAMDNDHTMSVIGDMTYMDPVYFQTGLLTDKSDVYSFGVVLLELITRKKASHSDKNNLLRNFLDAYTNETTIKDFIDEEIAATEHLEILVGIAGMVVQCLSLDVNQRPEMTDIAERLHYMAKKARGI</sequence>
<keyword evidence="8" id="KW-0812">Transmembrane</keyword>
<dbReference type="Proteomes" id="UP000006038">
    <property type="component" value="Unassembled WGS sequence"/>
</dbReference>
<keyword evidence="1 7" id="KW-0723">Serine/threonine-protein kinase</keyword>
<dbReference type="STRING" id="4533.J3KUG3"/>
<evidence type="ECO:0000256" key="1">
    <source>
        <dbReference type="ARBA" id="ARBA00022527"/>
    </source>
</evidence>
<proteinExistence type="inferred from homology"/>
<keyword evidence="2" id="KW-0808">Transferase</keyword>
<comment type="similarity">
    <text evidence="7">Belongs to the protein kinase superfamily.</text>
</comment>
<name>J3KUG3_ORYBR</name>
<dbReference type="GO" id="GO:0005524">
    <property type="term" value="F:ATP binding"/>
    <property type="evidence" value="ECO:0007669"/>
    <property type="project" value="UniProtKB-UniRule"/>
</dbReference>
<reference evidence="11" key="1">
    <citation type="submission" date="2015-06" db="UniProtKB">
        <authorList>
            <consortium name="EnsemblPlants"/>
        </authorList>
    </citation>
    <scope>IDENTIFICATION</scope>
</reference>
<dbReference type="InterPro" id="IPR008271">
    <property type="entry name" value="Ser/Thr_kinase_AS"/>
</dbReference>
<dbReference type="InterPro" id="IPR045274">
    <property type="entry name" value="WAK-like"/>
</dbReference>
<evidence type="ECO:0000256" key="9">
    <source>
        <dbReference type="SAM" id="SignalP"/>
    </source>
</evidence>
<dbReference type="Pfam" id="PF07714">
    <property type="entry name" value="PK_Tyr_Ser-Thr"/>
    <property type="match status" value="1"/>
</dbReference>
<evidence type="ECO:0000259" key="10">
    <source>
        <dbReference type="PROSITE" id="PS50011"/>
    </source>
</evidence>
<keyword evidence="4" id="KW-0418">Kinase</keyword>
<evidence type="ECO:0000256" key="7">
    <source>
        <dbReference type="RuleBase" id="RU000304"/>
    </source>
</evidence>
<evidence type="ECO:0000256" key="5">
    <source>
        <dbReference type="ARBA" id="ARBA00022840"/>
    </source>
</evidence>
<keyword evidence="8" id="KW-0472">Membrane</keyword>
<protein>
    <recommendedName>
        <fullName evidence="10">Protein kinase domain-containing protein</fullName>
    </recommendedName>
</protein>
<dbReference type="InterPro" id="IPR000719">
    <property type="entry name" value="Prot_kinase_dom"/>
</dbReference>
<evidence type="ECO:0000256" key="3">
    <source>
        <dbReference type="ARBA" id="ARBA00022741"/>
    </source>
</evidence>
<dbReference type="PROSITE" id="PS00107">
    <property type="entry name" value="PROTEIN_KINASE_ATP"/>
    <property type="match status" value="1"/>
</dbReference>
<dbReference type="GO" id="GO:0004674">
    <property type="term" value="F:protein serine/threonine kinase activity"/>
    <property type="evidence" value="ECO:0007669"/>
    <property type="project" value="UniProtKB-KW"/>
</dbReference>
<dbReference type="AlphaFoldDB" id="J3KUG3"/>
<dbReference type="FunFam" id="1.10.510.10:FF:000606">
    <property type="entry name" value="Wall-associated receptor kinase 3"/>
    <property type="match status" value="1"/>
</dbReference>
<dbReference type="PROSITE" id="PS00108">
    <property type="entry name" value="PROTEIN_KINASE_ST"/>
    <property type="match status" value="1"/>
</dbReference>
<keyword evidence="12" id="KW-1185">Reference proteome</keyword>
<evidence type="ECO:0000256" key="4">
    <source>
        <dbReference type="ARBA" id="ARBA00022777"/>
    </source>
</evidence>
<dbReference type="Gramene" id="OB0051G10080.1">
    <property type="protein sequence ID" value="OB0051G10080.1"/>
    <property type="gene ID" value="OB0051G10080"/>
</dbReference>
<dbReference type="SMART" id="SM00220">
    <property type="entry name" value="S_TKc"/>
    <property type="match status" value="1"/>
</dbReference>
<dbReference type="EnsemblPlants" id="OB0051G10080.1">
    <property type="protein sequence ID" value="OB0051G10080.1"/>
    <property type="gene ID" value="OB0051G10080"/>
</dbReference>
<feature type="signal peptide" evidence="9">
    <location>
        <begin position="1"/>
        <end position="31"/>
    </location>
</feature>
<keyword evidence="3 6" id="KW-0547">Nucleotide-binding</keyword>
<dbReference type="PANTHER" id="PTHR27005:SF177">
    <property type="entry name" value="PROTEIN KINASE DOMAIN-CONTAINING PROTEIN"/>
    <property type="match status" value="1"/>
</dbReference>
<organism evidence="11">
    <name type="scientific">Oryza brachyantha</name>
    <name type="common">malo sina</name>
    <dbReference type="NCBI Taxonomy" id="4533"/>
    <lineage>
        <taxon>Eukaryota</taxon>
        <taxon>Viridiplantae</taxon>
        <taxon>Streptophyta</taxon>
        <taxon>Embryophyta</taxon>
        <taxon>Tracheophyta</taxon>
        <taxon>Spermatophyta</taxon>
        <taxon>Magnoliopsida</taxon>
        <taxon>Liliopsida</taxon>
        <taxon>Poales</taxon>
        <taxon>Poaceae</taxon>
        <taxon>BOP clade</taxon>
        <taxon>Oryzoideae</taxon>
        <taxon>Oryzeae</taxon>
        <taxon>Oryzinae</taxon>
        <taxon>Oryza</taxon>
    </lineage>
</organism>
<dbReference type="SUPFAM" id="SSF56112">
    <property type="entry name" value="Protein kinase-like (PK-like)"/>
    <property type="match status" value="1"/>
</dbReference>
<evidence type="ECO:0000256" key="8">
    <source>
        <dbReference type="SAM" id="Phobius"/>
    </source>
</evidence>
<feature type="binding site" evidence="6">
    <location>
        <position position="132"/>
    </location>
    <ligand>
        <name>ATP</name>
        <dbReference type="ChEBI" id="CHEBI:30616"/>
    </ligand>
</feature>
<keyword evidence="9" id="KW-0732">Signal</keyword>
<accession>J3KUG3</accession>
<dbReference type="PROSITE" id="PS50011">
    <property type="entry name" value="PROTEIN_KINASE_DOM"/>
    <property type="match status" value="1"/>
</dbReference>
<evidence type="ECO:0000256" key="2">
    <source>
        <dbReference type="ARBA" id="ARBA00022679"/>
    </source>
</evidence>
<dbReference type="FunFam" id="3.30.200.20:FF:000581">
    <property type="entry name" value="Wall-associated receptor kinase 3"/>
    <property type="match status" value="1"/>
</dbReference>
<dbReference type="InterPro" id="IPR017441">
    <property type="entry name" value="Protein_kinase_ATP_BS"/>
</dbReference>
<feature type="domain" description="Protein kinase" evidence="10">
    <location>
        <begin position="102"/>
        <end position="372"/>
    </location>
</feature>
<dbReference type="Gene3D" id="1.10.510.10">
    <property type="entry name" value="Transferase(Phosphotransferase) domain 1"/>
    <property type="match status" value="1"/>
</dbReference>
<dbReference type="Gene3D" id="3.30.200.20">
    <property type="entry name" value="Phosphorylase Kinase, domain 1"/>
    <property type="match status" value="1"/>
</dbReference>
<dbReference type="InterPro" id="IPR001245">
    <property type="entry name" value="Ser-Thr/Tyr_kinase_cat_dom"/>
</dbReference>
<dbReference type="PANTHER" id="PTHR27005">
    <property type="entry name" value="WALL-ASSOCIATED RECEPTOR KINASE-LIKE 21"/>
    <property type="match status" value="1"/>
</dbReference>
<evidence type="ECO:0000313" key="12">
    <source>
        <dbReference type="Proteomes" id="UP000006038"/>
    </source>
</evidence>
<evidence type="ECO:0000256" key="6">
    <source>
        <dbReference type="PROSITE-ProRule" id="PRU10141"/>
    </source>
</evidence>
<dbReference type="InterPro" id="IPR011009">
    <property type="entry name" value="Kinase-like_dom_sf"/>
</dbReference>
<keyword evidence="5 6" id="KW-0067">ATP-binding</keyword>
<dbReference type="GO" id="GO:0007166">
    <property type="term" value="P:cell surface receptor signaling pathway"/>
    <property type="evidence" value="ECO:0007669"/>
    <property type="project" value="InterPro"/>
</dbReference>